<dbReference type="EMBL" id="CAVMBE010000099">
    <property type="protein sequence ID" value="CAK4033981.1"/>
    <property type="molecule type" value="Genomic_DNA"/>
</dbReference>
<comment type="similarity">
    <text evidence="1">Belongs to the OsmC/Ohr family.</text>
</comment>
<proteinExistence type="inferred from homology"/>
<name>A0AAI9EDG4_9PEZI</name>
<dbReference type="Gene3D" id="2.20.25.10">
    <property type="match status" value="1"/>
</dbReference>
<dbReference type="PANTHER" id="PTHR33797">
    <property type="entry name" value="ORGANIC HYDROPEROXIDE RESISTANCE PROTEIN-LIKE"/>
    <property type="match status" value="1"/>
</dbReference>
<dbReference type="GO" id="GO:0006979">
    <property type="term" value="P:response to oxidative stress"/>
    <property type="evidence" value="ECO:0007669"/>
    <property type="project" value="InterPro"/>
</dbReference>
<organism evidence="2 3">
    <name type="scientific">Lecanosticta acicola</name>
    <dbReference type="NCBI Taxonomy" id="111012"/>
    <lineage>
        <taxon>Eukaryota</taxon>
        <taxon>Fungi</taxon>
        <taxon>Dikarya</taxon>
        <taxon>Ascomycota</taxon>
        <taxon>Pezizomycotina</taxon>
        <taxon>Dothideomycetes</taxon>
        <taxon>Dothideomycetidae</taxon>
        <taxon>Mycosphaerellales</taxon>
        <taxon>Mycosphaerellaceae</taxon>
        <taxon>Lecanosticta</taxon>
    </lineage>
</organism>
<evidence type="ECO:0000256" key="1">
    <source>
        <dbReference type="ARBA" id="ARBA00007378"/>
    </source>
</evidence>
<dbReference type="SUPFAM" id="SSF82784">
    <property type="entry name" value="OsmC-like"/>
    <property type="match status" value="1"/>
</dbReference>
<evidence type="ECO:0000313" key="3">
    <source>
        <dbReference type="Proteomes" id="UP001296104"/>
    </source>
</evidence>
<gene>
    <name evidence="2" type="ORF">LECACI_7A009139</name>
</gene>
<dbReference type="Gene3D" id="3.30.300.20">
    <property type="match status" value="1"/>
</dbReference>
<dbReference type="InterPro" id="IPR019953">
    <property type="entry name" value="OHR"/>
</dbReference>
<dbReference type="Proteomes" id="UP001296104">
    <property type="component" value="Unassembled WGS sequence"/>
</dbReference>
<evidence type="ECO:0000313" key="2">
    <source>
        <dbReference type="EMBL" id="CAK4033981.1"/>
    </source>
</evidence>
<dbReference type="InterPro" id="IPR003718">
    <property type="entry name" value="OsmC/Ohr_fam"/>
</dbReference>
<reference evidence="2" key="1">
    <citation type="submission" date="2023-11" db="EMBL/GenBank/DDBJ databases">
        <authorList>
            <person name="Alioto T."/>
            <person name="Alioto T."/>
            <person name="Gomez Garrido J."/>
        </authorList>
    </citation>
    <scope>NUCLEOTIDE SEQUENCE</scope>
</reference>
<dbReference type="AlphaFoldDB" id="A0AAI9EDG4"/>
<protein>
    <submittedName>
        <fullName evidence="2">Organic hydroperoxide resistance</fullName>
    </submittedName>
</protein>
<dbReference type="InterPro" id="IPR015946">
    <property type="entry name" value="KH_dom-like_a/b"/>
</dbReference>
<dbReference type="PANTHER" id="PTHR33797:SF2">
    <property type="entry name" value="ORGANIC HYDROPEROXIDE RESISTANCE PROTEIN-LIKE"/>
    <property type="match status" value="1"/>
</dbReference>
<comment type="caution">
    <text evidence="2">The sequence shown here is derived from an EMBL/GenBank/DDBJ whole genome shotgun (WGS) entry which is preliminary data.</text>
</comment>
<accession>A0AAI9EDG4</accession>
<dbReference type="InterPro" id="IPR036102">
    <property type="entry name" value="OsmC/Ohrsf"/>
</dbReference>
<sequence>MAAVRRFQPILRNASRASYTRTQPTQRFLNWATDAPLWTAHAEAKGGRQGHVKAPALNVDLGMPQDKPAKTNPEELFAAGYGACFVGAMGATAPSLGIKLPDGVVADTDVHLIGDIKKLDIGIRVDMTIKASGISKQDLEKLVEKTKTVCPYSRATEGNVVTNLKCEVV</sequence>
<keyword evidence="3" id="KW-1185">Reference proteome</keyword>
<dbReference type="Pfam" id="PF02566">
    <property type="entry name" value="OsmC"/>
    <property type="match status" value="1"/>
</dbReference>
<dbReference type="NCBIfam" id="TIGR03561">
    <property type="entry name" value="organ_hyd_perox"/>
    <property type="match status" value="1"/>
</dbReference>